<keyword evidence="2" id="KW-1185">Reference proteome</keyword>
<dbReference type="EMBL" id="MU275985">
    <property type="protein sequence ID" value="KAI0044373.1"/>
    <property type="molecule type" value="Genomic_DNA"/>
</dbReference>
<comment type="caution">
    <text evidence="1">The sequence shown here is derived from an EMBL/GenBank/DDBJ whole genome shotgun (WGS) entry which is preliminary data.</text>
</comment>
<reference evidence="1" key="1">
    <citation type="submission" date="2021-02" db="EMBL/GenBank/DDBJ databases">
        <authorList>
            <consortium name="DOE Joint Genome Institute"/>
            <person name="Ahrendt S."/>
            <person name="Looney B.P."/>
            <person name="Miyauchi S."/>
            <person name="Morin E."/>
            <person name="Drula E."/>
            <person name="Courty P.E."/>
            <person name="Chicoki N."/>
            <person name="Fauchery L."/>
            <person name="Kohler A."/>
            <person name="Kuo A."/>
            <person name="Labutti K."/>
            <person name="Pangilinan J."/>
            <person name="Lipzen A."/>
            <person name="Riley R."/>
            <person name="Andreopoulos W."/>
            <person name="He G."/>
            <person name="Johnson J."/>
            <person name="Barry K.W."/>
            <person name="Grigoriev I.V."/>
            <person name="Nagy L."/>
            <person name="Hibbett D."/>
            <person name="Henrissat B."/>
            <person name="Matheny P.B."/>
            <person name="Labbe J."/>
            <person name="Martin F."/>
        </authorList>
    </citation>
    <scope>NUCLEOTIDE SEQUENCE</scope>
    <source>
        <strain evidence="1">FP105234-sp</strain>
    </source>
</reference>
<evidence type="ECO:0000313" key="1">
    <source>
        <dbReference type="EMBL" id="KAI0044373.1"/>
    </source>
</evidence>
<accession>A0ACB8RJS4</accession>
<name>A0ACB8RJS4_9AGAM</name>
<organism evidence="1 2">
    <name type="scientific">Auriscalpium vulgare</name>
    <dbReference type="NCBI Taxonomy" id="40419"/>
    <lineage>
        <taxon>Eukaryota</taxon>
        <taxon>Fungi</taxon>
        <taxon>Dikarya</taxon>
        <taxon>Basidiomycota</taxon>
        <taxon>Agaricomycotina</taxon>
        <taxon>Agaricomycetes</taxon>
        <taxon>Russulales</taxon>
        <taxon>Auriscalpiaceae</taxon>
        <taxon>Auriscalpium</taxon>
    </lineage>
</organism>
<dbReference type="Proteomes" id="UP000814033">
    <property type="component" value="Unassembled WGS sequence"/>
</dbReference>
<reference evidence="1" key="2">
    <citation type="journal article" date="2022" name="New Phytol.">
        <title>Evolutionary transition to the ectomycorrhizal habit in the genomes of a hyperdiverse lineage of mushroom-forming fungi.</title>
        <authorList>
            <person name="Looney B."/>
            <person name="Miyauchi S."/>
            <person name="Morin E."/>
            <person name="Drula E."/>
            <person name="Courty P.E."/>
            <person name="Kohler A."/>
            <person name="Kuo A."/>
            <person name="LaButti K."/>
            <person name="Pangilinan J."/>
            <person name="Lipzen A."/>
            <person name="Riley R."/>
            <person name="Andreopoulos W."/>
            <person name="He G."/>
            <person name="Johnson J."/>
            <person name="Nolan M."/>
            <person name="Tritt A."/>
            <person name="Barry K.W."/>
            <person name="Grigoriev I.V."/>
            <person name="Nagy L.G."/>
            <person name="Hibbett D."/>
            <person name="Henrissat B."/>
            <person name="Matheny P.B."/>
            <person name="Labbe J."/>
            <person name="Martin F.M."/>
        </authorList>
    </citation>
    <scope>NUCLEOTIDE SEQUENCE</scope>
    <source>
        <strain evidence="1">FP105234-sp</strain>
    </source>
</reference>
<sequence length="992" mass="106574">MDGRQDVYSAQVSDQDSCVHFSVKTSVLSLYQHLLRHISSIQIKNFTPFPARDALTSALSQPAEQSQFNAFGNLSDDLDVALARKRTRKVSSTSVDTMRSLGVDGLPGVDDSKSLMSVAGHELRGRKRTMSRASMLDRPPAGASPGTDRRRPPLSGSGPTVRPHRVRTNSMASSSSSIHLAHGNPTTSVGVNIDHSQVNLERILGSRLVETFLTLTVPPRPRERSRHGASFSSPSRSSSPHIRSSPHSAPPARENFGSPVRSSSSPHSSLRRPAPSDTDVSKGHKGAARPPISSPSSIRSSTSTPGASHRKVPSGSVRVRPSSASSESFGSHPTPPHLQHVMPSVPNYFSAIHAPSTNLAFPLDLSSGYELAPWSDLAATTLRVQLWGKSPPGSGSKRDRDKGKQKAASGADAGPHWKIMEEWLINLADLVPLPDELAAHPSRLSSNALLVTLSPPGKVFYLPPPTPSPASGAPSISNGYSSDPEVWSAGDLILPGSSTLTAPASSAGSRTPVPARSTERASRLHGDTAKSASWQDLVKMVNLQSAILDTQQLLSKIAHDIDNLVNGDEVARLHRDVSERETRITDWAAARSTLRTESELVAQDIQARKEELRRRRELLALAADMEVDDHDANEEQVDDLVEARGQGENLQNRLAPVRVTLISTLSTIFPIELLSGPDLLYTILDVPLPIPLGATDPAPPLLLPSHKEVTEDSVATSLAYAALVVQLLATYLGKGLVYPITFCGSKSMIRDGISAMVGPRMFPLFSKGVDTYRFEYGVFLLNKDIELLMSEKNLRALDMRHTLPNLKNLLLTLTDGEGARLVQLKSPELSITGLESPTRPLTPLESNPKDDPKVSVDTASDANVEMDTPSSGSTTPKPAAESQHSSVSRMSFFGLSGFLRARYPSSSQQPSVKAVPEMPEGGAEDASSHDADSVVQNGEPDEEEERRTLRGVPVDGDVEPPDEDKHGRTFPTEKVLNAVGGGEIQLVDGFPA</sequence>
<protein>
    <submittedName>
        <fullName evidence="1">Uncharacterized protein</fullName>
    </submittedName>
</protein>
<gene>
    <name evidence="1" type="ORF">FA95DRAFT_1608596</name>
</gene>
<proteinExistence type="predicted"/>
<evidence type="ECO:0000313" key="2">
    <source>
        <dbReference type="Proteomes" id="UP000814033"/>
    </source>
</evidence>